<dbReference type="RefSeq" id="WP_035192884.1">
    <property type="nucleotide sequence ID" value="NZ_CCCS020000035.1"/>
</dbReference>
<reference evidence="3 4" key="3">
    <citation type="submission" date="2017-03" db="EMBL/GenBank/DDBJ databases">
        <authorList>
            <person name="Regsiter A."/>
            <person name="William W."/>
        </authorList>
    </citation>
    <scope>NUCLEOTIDE SEQUENCE [LARGE SCALE GENOMIC DNA]</scope>
    <source>
        <strain evidence="3">PRJEB5721</strain>
    </source>
</reference>
<gene>
    <name evidence="3" type="ORF">AFERRI_10448</name>
    <name evidence="2" type="ORF">AFERRI_400168</name>
</gene>
<feature type="transmembrane region" description="Helical" evidence="1">
    <location>
        <begin position="33"/>
        <end position="54"/>
    </location>
</feature>
<reference evidence="2" key="2">
    <citation type="submission" date="2014-07" db="EMBL/GenBank/DDBJ databases">
        <title>Initial genome analysis of the psychrotolerant acidophile Acidithiobacillus ferrivorans CF27: insights into iron and sulfur oxidation pathways and into biofilm formation.</title>
        <authorList>
            <person name="Talla E."/>
            <person name="Hedrich S."/>
            <person name="Mangenot S."/>
            <person name="Ji B."/>
            <person name="Johnson D.B."/>
            <person name="Barbe V."/>
            <person name="Bonnefoy V."/>
        </authorList>
    </citation>
    <scope>NUCLEOTIDE SEQUENCE [LARGE SCALE GENOMIC DNA]</scope>
    <source>
        <strain evidence="2">CF27</strain>
    </source>
</reference>
<evidence type="ECO:0000256" key="1">
    <source>
        <dbReference type="SAM" id="Phobius"/>
    </source>
</evidence>
<name>A0A060UP38_9PROT</name>
<keyword evidence="1" id="KW-0812">Transmembrane</keyword>
<reference evidence="2" key="1">
    <citation type="submission" date="2014-03" db="EMBL/GenBank/DDBJ databases">
        <authorList>
            <person name="Genoscope - CEA"/>
        </authorList>
    </citation>
    <scope>NUCLEOTIDE SEQUENCE [LARGE SCALE GENOMIC DNA]</scope>
    <source>
        <strain evidence="2">CF27</strain>
    </source>
</reference>
<organism evidence="2">
    <name type="scientific">Acidithiobacillus ferrivorans</name>
    <dbReference type="NCBI Taxonomy" id="160808"/>
    <lineage>
        <taxon>Bacteria</taxon>
        <taxon>Pseudomonadati</taxon>
        <taxon>Pseudomonadota</taxon>
        <taxon>Acidithiobacillia</taxon>
        <taxon>Acidithiobacillales</taxon>
        <taxon>Acidithiobacillaceae</taxon>
        <taxon>Acidithiobacillus</taxon>
    </lineage>
</organism>
<protein>
    <submittedName>
        <fullName evidence="2">Uncharacterized protein</fullName>
    </submittedName>
</protein>
<keyword evidence="1" id="KW-0472">Membrane</keyword>
<dbReference type="AlphaFoldDB" id="A0A060UP38"/>
<keyword evidence="1" id="KW-1133">Transmembrane helix</keyword>
<proteinExistence type="predicted"/>
<dbReference type="EMBL" id="CCCS020000035">
    <property type="protein sequence ID" value="CDQ10387.1"/>
    <property type="molecule type" value="Genomic_DNA"/>
</dbReference>
<dbReference type="EMBL" id="LT841305">
    <property type="protein sequence ID" value="SMH64415.1"/>
    <property type="molecule type" value="Genomic_DNA"/>
</dbReference>
<evidence type="ECO:0000313" key="2">
    <source>
        <dbReference type="EMBL" id="CDQ10387.1"/>
    </source>
</evidence>
<evidence type="ECO:0000313" key="3">
    <source>
        <dbReference type="EMBL" id="SMH64415.1"/>
    </source>
</evidence>
<sequence length="158" mass="17662">MDNRSEEDAPMYIPARRSYEVVQYPASRRRPSFIVLFFVILSALLAFWLVTHWISAYDRSQEIRSIEKRLPGLFPNLPVDRVKVVPLIAPSEPPPLVGPYHLPLSTQYRLAGKIQGQYMATSGPGAYVLIPAKNCQLVDGGPYCEYHGATVTQSSGVQ</sequence>
<accession>A0A060UP38</accession>
<keyword evidence="4" id="KW-1185">Reference proteome</keyword>
<evidence type="ECO:0000313" key="4">
    <source>
        <dbReference type="Proteomes" id="UP000193925"/>
    </source>
</evidence>
<dbReference type="Proteomes" id="UP000193925">
    <property type="component" value="Chromosome AFERRI"/>
</dbReference>